<reference evidence="4" key="1">
    <citation type="submission" date="2022-11" db="UniProtKB">
        <authorList>
            <consortium name="WormBaseParasite"/>
        </authorList>
    </citation>
    <scope>IDENTIFICATION</scope>
</reference>
<evidence type="ECO:0000256" key="1">
    <source>
        <dbReference type="ARBA" id="ARBA00010490"/>
    </source>
</evidence>
<dbReference type="AlphaFoldDB" id="A0A915PZC8"/>
<evidence type="ECO:0000313" key="4">
    <source>
        <dbReference type="WBParaSite" id="sdigi.contig39.g2632.t1"/>
    </source>
</evidence>
<dbReference type="InterPro" id="IPR002836">
    <property type="entry name" value="PDCD5-like"/>
</dbReference>
<evidence type="ECO:0000256" key="2">
    <source>
        <dbReference type="SAM" id="MobiDB-lite"/>
    </source>
</evidence>
<organism evidence="3 4">
    <name type="scientific">Setaria digitata</name>
    <dbReference type="NCBI Taxonomy" id="48799"/>
    <lineage>
        <taxon>Eukaryota</taxon>
        <taxon>Metazoa</taxon>
        <taxon>Ecdysozoa</taxon>
        <taxon>Nematoda</taxon>
        <taxon>Chromadorea</taxon>
        <taxon>Rhabditida</taxon>
        <taxon>Spirurina</taxon>
        <taxon>Spiruromorpha</taxon>
        <taxon>Filarioidea</taxon>
        <taxon>Setariidae</taxon>
        <taxon>Setaria</taxon>
    </lineage>
</organism>
<dbReference type="Pfam" id="PF01984">
    <property type="entry name" value="dsDNA_bind"/>
    <property type="match status" value="1"/>
</dbReference>
<evidence type="ECO:0000313" key="3">
    <source>
        <dbReference type="Proteomes" id="UP000887581"/>
    </source>
</evidence>
<dbReference type="SUPFAM" id="SSF46950">
    <property type="entry name" value="Double-stranded DNA-binding domain"/>
    <property type="match status" value="1"/>
</dbReference>
<proteinExistence type="inferred from homology"/>
<dbReference type="PANTHER" id="PTHR10840:SF0">
    <property type="entry name" value="PROGRAMMED CELL DEATH PROTEIN 5"/>
    <property type="match status" value="1"/>
</dbReference>
<dbReference type="InterPro" id="IPR036883">
    <property type="entry name" value="PDCD5-like_sf"/>
</dbReference>
<dbReference type="GO" id="GO:0005634">
    <property type="term" value="C:nucleus"/>
    <property type="evidence" value="ECO:0007669"/>
    <property type="project" value="TreeGrafter"/>
</dbReference>
<dbReference type="Proteomes" id="UP000887581">
    <property type="component" value="Unplaced"/>
</dbReference>
<sequence>MRKHYQVHDLIAQWGCARIATLDRVLVRELIGSVDFAISGLSGGVNLSLVRDVWVWRFTYTSVEFLHFRMTYHNVVCRVTTVITSISTAERYLSFRKLDIPRKMADDRLAKLQENKMGGGAGNAQAAEKAKEAAEQEENMKNAILSQVLDQNAMARLSNLSAAKPEKAKMVENMIVQMARRGQLVSKMDDETLRQLLSRFSEHTRQTTTVKEKILLGGPQYVENFNIYSLIEDAQRSTPIPTELIQIRVTLVGLFAP</sequence>
<protein>
    <submittedName>
        <fullName evidence="4">Programmed cell death protein 5</fullName>
    </submittedName>
</protein>
<name>A0A915PZC8_9BILA</name>
<dbReference type="PANTHER" id="PTHR10840">
    <property type="entry name" value="PROGRAMMED CELL DEATH PROTEIN 5"/>
    <property type="match status" value="1"/>
</dbReference>
<accession>A0A915PZC8</accession>
<dbReference type="GO" id="GO:0005829">
    <property type="term" value="C:cytosol"/>
    <property type="evidence" value="ECO:0007669"/>
    <property type="project" value="TreeGrafter"/>
</dbReference>
<dbReference type="WBParaSite" id="sdigi.contig39.g2632.t1">
    <property type="protein sequence ID" value="sdigi.contig39.g2632.t1"/>
    <property type="gene ID" value="sdigi.contig39.g2632"/>
</dbReference>
<comment type="similarity">
    <text evidence="1">Belongs to the PDCD5 family.</text>
</comment>
<feature type="region of interest" description="Disordered" evidence="2">
    <location>
        <begin position="115"/>
        <end position="135"/>
    </location>
</feature>
<dbReference type="GO" id="GO:0003677">
    <property type="term" value="F:DNA binding"/>
    <property type="evidence" value="ECO:0007669"/>
    <property type="project" value="InterPro"/>
</dbReference>
<keyword evidence="3" id="KW-1185">Reference proteome</keyword>
<dbReference type="Gene3D" id="1.10.8.140">
    <property type="entry name" value="PDCD5-like"/>
    <property type="match status" value="1"/>
</dbReference>